<keyword evidence="5" id="KW-1185">Reference proteome</keyword>
<evidence type="ECO:0000256" key="2">
    <source>
        <dbReference type="ARBA" id="ARBA00022737"/>
    </source>
</evidence>
<dbReference type="KEGG" id="rcf:Poly24_38450"/>
<gene>
    <name evidence="4" type="ORF">Poly24_38450</name>
</gene>
<dbReference type="Gene3D" id="3.80.10.10">
    <property type="entry name" value="Ribonuclease Inhibitor"/>
    <property type="match status" value="1"/>
</dbReference>
<dbReference type="SUPFAM" id="SSF52047">
    <property type="entry name" value="RNI-like"/>
    <property type="match status" value="1"/>
</dbReference>
<evidence type="ECO:0000313" key="4">
    <source>
        <dbReference type="EMBL" id="QDV70126.1"/>
    </source>
</evidence>
<keyword evidence="1" id="KW-0433">Leucine-rich repeat</keyword>
<sequence length="256" mass="28459">MSHAHLPAARFSIPSWPAWVQMIVACFAGSLAGGYMAAKVAVSRSDESIRQQMEMRSIDRFVSLGGEVLRDGEQLSPIGMPVLRGLGFYTIKSANDVRQAILFGGMLPGISQLHFAPFGVNRVGAGVTDGDVLRFANRNFKNIEYLDLSNCRIEDASVIQPMVNLKRLRLANNPLTKNGVESLSLLDSVVELWIGWPDRTLSPDSMYRGAELRKTLVQALTEMDKLQKVHLYDDLQLTQSEKNQLGKFEVVKAYMN</sequence>
<dbReference type="InterPro" id="IPR032675">
    <property type="entry name" value="LRR_dom_sf"/>
</dbReference>
<keyword evidence="3" id="KW-0472">Membrane</keyword>
<dbReference type="Pfam" id="PF12799">
    <property type="entry name" value="LRR_4"/>
    <property type="match status" value="1"/>
</dbReference>
<dbReference type="Proteomes" id="UP000315082">
    <property type="component" value="Chromosome"/>
</dbReference>
<protein>
    <submittedName>
        <fullName evidence="4">Leucine Rich repeats (2 copies)</fullName>
    </submittedName>
</protein>
<evidence type="ECO:0000313" key="5">
    <source>
        <dbReference type="Proteomes" id="UP000315082"/>
    </source>
</evidence>
<accession>A0A518JX76</accession>
<keyword evidence="2" id="KW-0677">Repeat</keyword>
<reference evidence="4 5" key="1">
    <citation type="submission" date="2019-02" db="EMBL/GenBank/DDBJ databases">
        <title>Deep-cultivation of Planctomycetes and their phenomic and genomic characterization uncovers novel biology.</title>
        <authorList>
            <person name="Wiegand S."/>
            <person name="Jogler M."/>
            <person name="Boedeker C."/>
            <person name="Pinto D."/>
            <person name="Vollmers J."/>
            <person name="Rivas-Marin E."/>
            <person name="Kohn T."/>
            <person name="Peeters S.H."/>
            <person name="Heuer A."/>
            <person name="Rast P."/>
            <person name="Oberbeckmann S."/>
            <person name="Bunk B."/>
            <person name="Jeske O."/>
            <person name="Meyerdierks A."/>
            <person name="Storesund J.E."/>
            <person name="Kallscheuer N."/>
            <person name="Luecker S."/>
            <person name="Lage O.M."/>
            <person name="Pohl T."/>
            <person name="Merkel B.J."/>
            <person name="Hornburger P."/>
            <person name="Mueller R.-W."/>
            <person name="Bruemmer F."/>
            <person name="Labrenz M."/>
            <person name="Spormann A.M."/>
            <person name="Op den Camp H."/>
            <person name="Overmann J."/>
            <person name="Amann R."/>
            <person name="Jetten M.S.M."/>
            <person name="Mascher T."/>
            <person name="Medema M.H."/>
            <person name="Devos D.P."/>
            <person name="Kaster A.-K."/>
            <person name="Ovreas L."/>
            <person name="Rohde M."/>
            <person name="Galperin M.Y."/>
            <person name="Jogler C."/>
        </authorList>
    </citation>
    <scope>NUCLEOTIDE SEQUENCE [LARGE SCALE GENOMIC DNA]</scope>
    <source>
        <strain evidence="4 5">Poly24</strain>
    </source>
</reference>
<feature type="transmembrane region" description="Helical" evidence="3">
    <location>
        <begin position="20"/>
        <end position="42"/>
    </location>
</feature>
<proteinExistence type="predicted"/>
<organism evidence="4 5">
    <name type="scientific">Rosistilla carotiformis</name>
    <dbReference type="NCBI Taxonomy" id="2528017"/>
    <lineage>
        <taxon>Bacteria</taxon>
        <taxon>Pseudomonadati</taxon>
        <taxon>Planctomycetota</taxon>
        <taxon>Planctomycetia</taxon>
        <taxon>Pirellulales</taxon>
        <taxon>Pirellulaceae</taxon>
        <taxon>Rosistilla</taxon>
    </lineage>
</organism>
<dbReference type="EMBL" id="CP036348">
    <property type="protein sequence ID" value="QDV70126.1"/>
    <property type="molecule type" value="Genomic_DNA"/>
</dbReference>
<name>A0A518JX76_9BACT</name>
<evidence type="ECO:0000256" key="3">
    <source>
        <dbReference type="SAM" id="Phobius"/>
    </source>
</evidence>
<dbReference type="OrthoDB" id="253327at2"/>
<dbReference type="AlphaFoldDB" id="A0A518JX76"/>
<dbReference type="InterPro" id="IPR025875">
    <property type="entry name" value="Leu-rich_rpt_4"/>
</dbReference>
<dbReference type="RefSeq" id="WP_145098841.1">
    <property type="nucleotide sequence ID" value="NZ_CP036348.1"/>
</dbReference>
<keyword evidence="3" id="KW-1133">Transmembrane helix</keyword>
<keyword evidence="3" id="KW-0812">Transmembrane</keyword>
<evidence type="ECO:0000256" key="1">
    <source>
        <dbReference type="ARBA" id="ARBA00022614"/>
    </source>
</evidence>